<sequence length="155" mass="17341">MRNTAVILGIALLGLGFIDNAQAQDASEPCGPAGQLSSEFSRNVAADSRCFEIRMYTAEPAVNGQGGIDNLHQRFREGEMALFERHGAEIVAVWQRLDDPNTLVWMLAYRDRAHREEIFAAFRGDPDWTELRAKYEVPLSIEAYMLSASDYSALK</sequence>
<proteinExistence type="predicted"/>
<dbReference type="InterPro" id="IPR012577">
    <property type="entry name" value="NIPSNAP"/>
</dbReference>
<dbReference type="AlphaFoldDB" id="A0A381VKX4"/>
<dbReference type="Pfam" id="PF07978">
    <property type="entry name" value="NIPSNAP"/>
    <property type="match status" value="1"/>
</dbReference>
<reference evidence="2" key="1">
    <citation type="submission" date="2018-05" db="EMBL/GenBank/DDBJ databases">
        <authorList>
            <person name="Lanie J.A."/>
            <person name="Ng W.-L."/>
            <person name="Kazmierczak K.M."/>
            <person name="Andrzejewski T.M."/>
            <person name="Davidsen T.M."/>
            <person name="Wayne K.J."/>
            <person name="Tettelin H."/>
            <person name="Glass J.I."/>
            <person name="Rusch D."/>
            <person name="Podicherti R."/>
            <person name="Tsui H.-C.T."/>
            <person name="Winkler M.E."/>
        </authorList>
    </citation>
    <scope>NUCLEOTIDE SEQUENCE</scope>
</reference>
<accession>A0A381VKX4</accession>
<evidence type="ECO:0000259" key="1">
    <source>
        <dbReference type="Pfam" id="PF07978"/>
    </source>
</evidence>
<evidence type="ECO:0000313" key="2">
    <source>
        <dbReference type="EMBL" id="SVA40681.1"/>
    </source>
</evidence>
<dbReference type="Gene3D" id="3.30.70.100">
    <property type="match status" value="1"/>
</dbReference>
<dbReference type="EMBL" id="UINC01009055">
    <property type="protein sequence ID" value="SVA40681.1"/>
    <property type="molecule type" value="Genomic_DNA"/>
</dbReference>
<organism evidence="2">
    <name type="scientific">marine metagenome</name>
    <dbReference type="NCBI Taxonomy" id="408172"/>
    <lineage>
        <taxon>unclassified sequences</taxon>
        <taxon>metagenomes</taxon>
        <taxon>ecological metagenomes</taxon>
    </lineage>
</organism>
<feature type="domain" description="NIPSNAP" evidence="1">
    <location>
        <begin position="52"/>
        <end position="139"/>
    </location>
</feature>
<name>A0A381VKX4_9ZZZZ</name>
<dbReference type="InterPro" id="IPR011008">
    <property type="entry name" value="Dimeric_a/b-barrel"/>
</dbReference>
<gene>
    <name evidence="2" type="ORF">METZ01_LOCUS93535</name>
</gene>
<dbReference type="SUPFAM" id="SSF54909">
    <property type="entry name" value="Dimeric alpha+beta barrel"/>
    <property type="match status" value="1"/>
</dbReference>
<protein>
    <recommendedName>
        <fullName evidence="1">NIPSNAP domain-containing protein</fullName>
    </recommendedName>
</protein>